<dbReference type="EMBL" id="AVFL01000039">
    <property type="protein sequence ID" value="EWY36626.1"/>
    <property type="molecule type" value="Genomic_DNA"/>
</dbReference>
<dbReference type="Pfam" id="PF08666">
    <property type="entry name" value="SAF"/>
    <property type="match status" value="1"/>
</dbReference>
<dbReference type="SMART" id="SM00858">
    <property type="entry name" value="SAF"/>
    <property type="match status" value="1"/>
</dbReference>
<dbReference type="NCBIfam" id="TIGR03177">
    <property type="entry name" value="pilus_cpaB"/>
    <property type="match status" value="1"/>
</dbReference>
<dbReference type="Gene3D" id="3.90.1210.10">
    <property type="entry name" value="Antifreeze-like/N-acetylneuraminic acid synthase C-terminal domain"/>
    <property type="match status" value="1"/>
</dbReference>
<protein>
    <recommendedName>
        <fullName evidence="2">SAF domain-containing protein</fullName>
    </recommendedName>
</protein>
<dbReference type="InterPro" id="IPR031571">
    <property type="entry name" value="RcpC_dom"/>
</dbReference>
<dbReference type="RefSeq" id="WP_051513678.1">
    <property type="nucleotide sequence ID" value="NZ_AVFL01000039.1"/>
</dbReference>
<evidence type="ECO:0000313" key="4">
    <source>
        <dbReference type="Proteomes" id="UP000019486"/>
    </source>
</evidence>
<dbReference type="InterPro" id="IPR013974">
    <property type="entry name" value="SAF"/>
</dbReference>
<dbReference type="InterPro" id="IPR017592">
    <property type="entry name" value="Pilus_assmbl_Flp-typ_CpaB"/>
</dbReference>
<dbReference type="CDD" id="cd11614">
    <property type="entry name" value="SAF_CpaB_FlgA_like"/>
    <property type="match status" value="1"/>
</dbReference>
<reference evidence="3 4" key="1">
    <citation type="submission" date="2013-08" db="EMBL/GenBank/DDBJ databases">
        <title>The genome sequence of Skermanella stibiiresistens.</title>
        <authorList>
            <person name="Zhu W."/>
            <person name="Wang G."/>
        </authorList>
    </citation>
    <scope>NUCLEOTIDE SEQUENCE [LARGE SCALE GENOMIC DNA]</scope>
    <source>
        <strain evidence="3 4">SB22</strain>
    </source>
</reference>
<dbReference type="AlphaFoldDB" id="W9GVI2"/>
<dbReference type="Pfam" id="PF16976">
    <property type="entry name" value="RcpC"/>
    <property type="match status" value="1"/>
</dbReference>
<gene>
    <name evidence="3" type="ORF">N825_09905</name>
</gene>
<evidence type="ECO:0000256" key="1">
    <source>
        <dbReference type="SAM" id="MobiDB-lite"/>
    </source>
</evidence>
<organism evidence="3 4">
    <name type="scientific">Skermanella stibiiresistens SB22</name>
    <dbReference type="NCBI Taxonomy" id="1385369"/>
    <lineage>
        <taxon>Bacteria</taxon>
        <taxon>Pseudomonadati</taxon>
        <taxon>Pseudomonadota</taxon>
        <taxon>Alphaproteobacteria</taxon>
        <taxon>Rhodospirillales</taxon>
        <taxon>Azospirillaceae</taxon>
        <taxon>Skermanella</taxon>
    </lineage>
</organism>
<proteinExistence type="predicted"/>
<keyword evidence="4" id="KW-1185">Reference proteome</keyword>
<feature type="domain" description="SAF" evidence="2">
    <location>
        <begin position="43"/>
        <end position="109"/>
    </location>
</feature>
<dbReference type="PATRIC" id="fig|1385369.3.peg.6375"/>
<evidence type="ECO:0000259" key="2">
    <source>
        <dbReference type="SMART" id="SM00858"/>
    </source>
</evidence>
<evidence type="ECO:0000313" key="3">
    <source>
        <dbReference type="EMBL" id="EWY36626.1"/>
    </source>
</evidence>
<name>W9GVI2_9PROT</name>
<comment type="caution">
    <text evidence="3">The sequence shown here is derived from an EMBL/GenBank/DDBJ whole genome shotgun (WGS) entry which is preliminary data.</text>
</comment>
<feature type="region of interest" description="Disordered" evidence="1">
    <location>
        <begin position="261"/>
        <end position="289"/>
    </location>
</feature>
<feature type="compositionally biased region" description="Low complexity" evidence="1">
    <location>
        <begin position="261"/>
        <end position="276"/>
    </location>
</feature>
<dbReference type="STRING" id="1385369.N825_09905"/>
<dbReference type="Proteomes" id="UP000019486">
    <property type="component" value="Unassembled WGS sequence"/>
</dbReference>
<accession>W9GVI2</accession>
<sequence length="289" mass="30012">MLMRILLIALVSLSVGIVGLVVVRSMPKETGTAVAAPVPVLGSAILVAARPIAAGSLLRADDVRWQDWSSGDIPSGYYSRAANQLDAVTGSVARRNLVANEPVMQGQIVSPGERGFLAAVLTPGNRAVAVAVDAVSAASGLIWPGDRVDLILTQTFEQEDTKPTQKAVGETVLSDLRVLAIDQHLNEASSGQSDPGELKVPRTVTLEATSRQAEMISVASGLGRLALALRSVATEHEPEIALNEKVSPTWAADVSPALALQKPPAKAAAPSHSAPAGVQILRGSPRNGQ</sequence>